<protein>
    <submittedName>
        <fullName evidence="2">Macro domain-containing protein</fullName>
    </submittedName>
</protein>
<dbReference type="InterPro" id="IPR043472">
    <property type="entry name" value="Macro_dom-like"/>
</dbReference>
<dbReference type="Proteomes" id="UP000475214">
    <property type="component" value="Unassembled WGS sequence"/>
</dbReference>
<dbReference type="AlphaFoldDB" id="A0A6L9S182"/>
<dbReference type="InterPro" id="IPR002589">
    <property type="entry name" value="Macro_dom"/>
</dbReference>
<reference evidence="2 3" key="1">
    <citation type="submission" date="2020-02" db="EMBL/GenBank/DDBJ databases">
        <authorList>
            <person name="Li X.-J."/>
            <person name="Han X.-M."/>
        </authorList>
    </citation>
    <scope>NUCLEOTIDE SEQUENCE [LARGE SCALE GENOMIC DNA]</scope>
    <source>
        <strain evidence="2 3">CCTCC AB 2017055</strain>
    </source>
</reference>
<organism evidence="2 3">
    <name type="scientific">Phytoactinopolyspora halotolerans</name>
    <dbReference type="NCBI Taxonomy" id="1981512"/>
    <lineage>
        <taxon>Bacteria</taxon>
        <taxon>Bacillati</taxon>
        <taxon>Actinomycetota</taxon>
        <taxon>Actinomycetes</taxon>
        <taxon>Jiangellales</taxon>
        <taxon>Jiangellaceae</taxon>
        <taxon>Phytoactinopolyspora</taxon>
    </lineage>
</organism>
<accession>A0A6L9S182</accession>
<proteinExistence type="predicted"/>
<dbReference type="Gene3D" id="3.40.220.10">
    <property type="entry name" value="Leucine Aminopeptidase, subunit E, domain 1"/>
    <property type="match status" value="1"/>
</dbReference>
<dbReference type="PROSITE" id="PS51154">
    <property type="entry name" value="MACRO"/>
    <property type="match status" value="1"/>
</dbReference>
<dbReference type="PANTHER" id="PTHR11106:SF27">
    <property type="entry name" value="MACRO DOMAIN-CONTAINING PROTEIN"/>
    <property type="match status" value="1"/>
</dbReference>
<sequence length="184" mass="19454">MHEYRVGGVTIELTRGDITKQTDIDAVTNAANAQLLPGGGVAGAIHRAAGPGLAEECRPFAPIRPGQCVITGGHNLPNPHVLHCLGPVYGVDEPSDELLASCYREALRIADEHEVRSVAFPAISTGAFGYPLRAATEIAMRTVLDVAPTLRSVERIRFVLFDGDALSVHTDVLAELGPGADRPS</sequence>
<evidence type="ECO:0000259" key="1">
    <source>
        <dbReference type="PROSITE" id="PS51154"/>
    </source>
</evidence>
<dbReference type="SMART" id="SM00506">
    <property type="entry name" value="A1pp"/>
    <property type="match status" value="1"/>
</dbReference>
<dbReference type="Pfam" id="PF01661">
    <property type="entry name" value="Macro"/>
    <property type="match status" value="1"/>
</dbReference>
<keyword evidence="3" id="KW-1185">Reference proteome</keyword>
<dbReference type="CDD" id="cd02908">
    <property type="entry name" value="Macro_OAADPr_deacetylase"/>
    <property type="match status" value="1"/>
</dbReference>
<name>A0A6L9S182_9ACTN</name>
<feature type="domain" description="Macro" evidence="1">
    <location>
        <begin position="1"/>
        <end position="177"/>
    </location>
</feature>
<dbReference type="PANTHER" id="PTHR11106">
    <property type="entry name" value="GANGLIOSIDE INDUCED DIFFERENTIATION ASSOCIATED PROTEIN 2-RELATED"/>
    <property type="match status" value="1"/>
</dbReference>
<gene>
    <name evidence="2" type="ORF">G1H10_00170</name>
</gene>
<dbReference type="EMBL" id="JAAGOA010000001">
    <property type="protein sequence ID" value="NED98580.1"/>
    <property type="molecule type" value="Genomic_DNA"/>
</dbReference>
<comment type="caution">
    <text evidence="2">The sequence shown here is derived from an EMBL/GenBank/DDBJ whole genome shotgun (WGS) entry which is preliminary data.</text>
</comment>
<evidence type="ECO:0000313" key="2">
    <source>
        <dbReference type="EMBL" id="NED98580.1"/>
    </source>
</evidence>
<evidence type="ECO:0000313" key="3">
    <source>
        <dbReference type="Proteomes" id="UP000475214"/>
    </source>
</evidence>
<dbReference type="SUPFAM" id="SSF52949">
    <property type="entry name" value="Macro domain-like"/>
    <property type="match status" value="1"/>
</dbReference>